<organism evidence="1 2">
    <name type="scientific">Actinocrispum wychmicini</name>
    <dbReference type="NCBI Taxonomy" id="1213861"/>
    <lineage>
        <taxon>Bacteria</taxon>
        <taxon>Bacillati</taxon>
        <taxon>Actinomycetota</taxon>
        <taxon>Actinomycetes</taxon>
        <taxon>Pseudonocardiales</taxon>
        <taxon>Pseudonocardiaceae</taxon>
        <taxon>Actinocrispum</taxon>
    </lineage>
</organism>
<protein>
    <submittedName>
        <fullName evidence="1">2-methylisocitrate lyase-like PEP mutase family enzyme</fullName>
    </submittedName>
</protein>
<dbReference type="EMBL" id="SLWS01000008">
    <property type="protein sequence ID" value="TCO54919.1"/>
    <property type="molecule type" value="Genomic_DNA"/>
</dbReference>
<dbReference type="Pfam" id="PF13714">
    <property type="entry name" value="PEP_mutase"/>
    <property type="match status" value="1"/>
</dbReference>
<dbReference type="GO" id="GO:0016829">
    <property type="term" value="F:lyase activity"/>
    <property type="evidence" value="ECO:0007669"/>
    <property type="project" value="UniProtKB-KW"/>
</dbReference>
<accession>A0A4R2JF80</accession>
<reference evidence="1 2" key="1">
    <citation type="submission" date="2019-03" db="EMBL/GenBank/DDBJ databases">
        <title>Genomic Encyclopedia of Type Strains, Phase IV (KMG-IV): sequencing the most valuable type-strain genomes for metagenomic binning, comparative biology and taxonomic classification.</title>
        <authorList>
            <person name="Goeker M."/>
        </authorList>
    </citation>
    <scope>NUCLEOTIDE SEQUENCE [LARGE SCALE GENOMIC DNA]</scope>
    <source>
        <strain evidence="1 2">DSM 45934</strain>
    </source>
</reference>
<evidence type="ECO:0000313" key="2">
    <source>
        <dbReference type="Proteomes" id="UP000295680"/>
    </source>
</evidence>
<dbReference type="RefSeq" id="WP_132122705.1">
    <property type="nucleotide sequence ID" value="NZ_SLWS01000008.1"/>
</dbReference>
<dbReference type="PANTHER" id="PTHR42905">
    <property type="entry name" value="PHOSPHOENOLPYRUVATE CARBOXYLASE"/>
    <property type="match status" value="1"/>
</dbReference>
<keyword evidence="1" id="KW-0456">Lyase</keyword>
<dbReference type="AlphaFoldDB" id="A0A4R2JF80"/>
<keyword evidence="2" id="KW-1185">Reference proteome</keyword>
<sequence length="246" mass="25703">MTATKLRALHLPGNPLLLPNAWDAASATLVEQAGFPAVATSSVAVAQSLGYEDHQGAPPAEMFDAVRRITRVVSVPVTVDAEGGYDLPATELAARLAEAGAVGCNIEDTDHQAGGLKETARHADYLSALRAAAPDLVLNARVDVFLRAEDPKAVLDDGLERATAYRTAGADCVYPITLKSPDLLKSFVDTVGPVNGNLMPGGPTLSTLAEIGIARVSMGGGLWHLVNRSTKRILRGLAAGISPYED</sequence>
<dbReference type="Gene3D" id="3.20.20.60">
    <property type="entry name" value="Phosphoenolpyruvate-binding domains"/>
    <property type="match status" value="1"/>
</dbReference>
<proteinExistence type="predicted"/>
<dbReference type="Proteomes" id="UP000295680">
    <property type="component" value="Unassembled WGS sequence"/>
</dbReference>
<dbReference type="SUPFAM" id="SSF51621">
    <property type="entry name" value="Phosphoenolpyruvate/pyruvate domain"/>
    <property type="match status" value="1"/>
</dbReference>
<comment type="caution">
    <text evidence="1">The sequence shown here is derived from an EMBL/GenBank/DDBJ whole genome shotgun (WGS) entry which is preliminary data.</text>
</comment>
<dbReference type="InterPro" id="IPR015813">
    <property type="entry name" value="Pyrv/PenolPyrv_kinase-like_dom"/>
</dbReference>
<gene>
    <name evidence="1" type="ORF">EV192_108207</name>
</gene>
<dbReference type="OrthoDB" id="9780430at2"/>
<dbReference type="InterPro" id="IPR040442">
    <property type="entry name" value="Pyrv_kinase-like_dom_sf"/>
</dbReference>
<dbReference type="InterPro" id="IPR039556">
    <property type="entry name" value="ICL/PEPM"/>
</dbReference>
<dbReference type="CDD" id="cd00377">
    <property type="entry name" value="ICL_PEPM"/>
    <property type="match status" value="1"/>
</dbReference>
<evidence type="ECO:0000313" key="1">
    <source>
        <dbReference type="EMBL" id="TCO54919.1"/>
    </source>
</evidence>
<dbReference type="PANTHER" id="PTHR42905:SF16">
    <property type="entry name" value="CARBOXYPHOSPHONOENOLPYRUVATE PHOSPHONOMUTASE-LIKE PROTEIN (AFU_ORTHOLOGUE AFUA_5G07230)"/>
    <property type="match status" value="1"/>
</dbReference>
<name>A0A4R2JF80_9PSEU</name>